<dbReference type="InterPro" id="IPR038330">
    <property type="entry name" value="TspO/MBR-related_sf"/>
</dbReference>
<feature type="transmembrane region" description="Helical" evidence="6">
    <location>
        <begin position="76"/>
        <end position="97"/>
    </location>
</feature>
<accession>A0A0R1M7N5</accession>
<feature type="transmembrane region" description="Helical" evidence="6">
    <location>
        <begin position="133"/>
        <end position="152"/>
    </location>
</feature>
<keyword evidence="4 6" id="KW-1133">Transmembrane helix</keyword>
<evidence type="ECO:0000256" key="4">
    <source>
        <dbReference type="ARBA" id="ARBA00022989"/>
    </source>
</evidence>
<feature type="transmembrane region" description="Helical" evidence="6">
    <location>
        <begin position="34"/>
        <end position="56"/>
    </location>
</feature>
<proteinExistence type="inferred from homology"/>
<comment type="caution">
    <text evidence="7">The sequence shown here is derived from an EMBL/GenBank/DDBJ whole genome shotgun (WGS) entry which is preliminary data.</text>
</comment>
<evidence type="ECO:0000313" key="7">
    <source>
        <dbReference type="EMBL" id="KRL04142.1"/>
    </source>
</evidence>
<feature type="transmembrane region" description="Helical" evidence="6">
    <location>
        <begin position="109"/>
        <end position="127"/>
    </location>
</feature>
<name>A0A0R1M7N5_9LACO</name>
<sequence>MFRVPAILFFRSTLTNYVKLQVGDDAMKKRIHNLFYLLLAIILVEFIGFLSALFAGNIKQAYHNLTLPPLSPPDSLFGIVWPFLYLLIGISGYMIFFKNMPRKTKVISGTLYFLQLSINFIWSIVFFGRNNYWQGFLWIIVLDLLVLSYILYLRNRNRIAAILFYPYFIWILFATYLSFGVAILN</sequence>
<keyword evidence="3 6" id="KW-0812">Transmembrane</keyword>
<dbReference type="FunFam" id="1.20.1260.100:FF:000001">
    <property type="entry name" value="translocator protein 2"/>
    <property type="match status" value="1"/>
</dbReference>
<dbReference type="Gene3D" id="1.20.1260.100">
    <property type="entry name" value="TspO/MBR protein"/>
    <property type="match status" value="1"/>
</dbReference>
<dbReference type="Proteomes" id="UP000051686">
    <property type="component" value="Unassembled WGS sequence"/>
</dbReference>
<evidence type="ECO:0000256" key="5">
    <source>
        <dbReference type="ARBA" id="ARBA00023136"/>
    </source>
</evidence>
<reference evidence="7 8" key="1">
    <citation type="journal article" date="2015" name="Genome Announc.">
        <title>Expanding the biotechnology potential of lactobacilli through comparative genomics of 213 strains and associated genera.</title>
        <authorList>
            <person name="Sun Z."/>
            <person name="Harris H.M."/>
            <person name="McCann A."/>
            <person name="Guo C."/>
            <person name="Argimon S."/>
            <person name="Zhang W."/>
            <person name="Yang X."/>
            <person name="Jeffery I.B."/>
            <person name="Cooney J.C."/>
            <person name="Kagawa T.F."/>
            <person name="Liu W."/>
            <person name="Song Y."/>
            <person name="Salvetti E."/>
            <person name="Wrobel A."/>
            <person name="Rasinkangas P."/>
            <person name="Parkhill J."/>
            <person name="Rea M.C."/>
            <person name="O'Sullivan O."/>
            <person name="Ritari J."/>
            <person name="Douillard F.P."/>
            <person name="Paul Ross R."/>
            <person name="Yang R."/>
            <person name="Briner A.E."/>
            <person name="Felis G.E."/>
            <person name="de Vos W.M."/>
            <person name="Barrangou R."/>
            <person name="Klaenhammer T.R."/>
            <person name="Caufield P.W."/>
            <person name="Cui Y."/>
            <person name="Zhang H."/>
            <person name="O'Toole P.W."/>
        </authorList>
    </citation>
    <scope>NUCLEOTIDE SEQUENCE [LARGE SCALE GENOMIC DNA]</scope>
    <source>
        <strain evidence="7 8">DSM 19972</strain>
    </source>
</reference>
<organism evidence="7 8">
    <name type="scientific">Liquorilactobacillus oeni DSM 19972</name>
    <dbReference type="NCBI Taxonomy" id="1423777"/>
    <lineage>
        <taxon>Bacteria</taxon>
        <taxon>Bacillati</taxon>
        <taxon>Bacillota</taxon>
        <taxon>Bacilli</taxon>
        <taxon>Lactobacillales</taxon>
        <taxon>Lactobacillaceae</taxon>
        <taxon>Liquorilactobacillus</taxon>
    </lineage>
</organism>
<protein>
    <submittedName>
        <fullName evidence="7">Tryptophan-rich sensory protein</fullName>
    </submittedName>
</protein>
<evidence type="ECO:0000313" key="8">
    <source>
        <dbReference type="Proteomes" id="UP000051686"/>
    </source>
</evidence>
<comment type="similarity">
    <text evidence="2">Belongs to the TspO/BZRP family.</text>
</comment>
<dbReference type="EMBL" id="AZEH01000039">
    <property type="protein sequence ID" value="KRL04142.1"/>
    <property type="molecule type" value="Genomic_DNA"/>
</dbReference>
<dbReference type="STRING" id="1423777.FD46_GL001259"/>
<evidence type="ECO:0000256" key="1">
    <source>
        <dbReference type="ARBA" id="ARBA00004141"/>
    </source>
</evidence>
<gene>
    <name evidence="7" type="ORF">FD46_GL001259</name>
</gene>
<keyword evidence="8" id="KW-1185">Reference proteome</keyword>
<evidence type="ECO:0000256" key="6">
    <source>
        <dbReference type="SAM" id="Phobius"/>
    </source>
</evidence>
<evidence type="ECO:0000256" key="2">
    <source>
        <dbReference type="ARBA" id="ARBA00007524"/>
    </source>
</evidence>
<dbReference type="CDD" id="cd15904">
    <property type="entry name" value="TSPO_MBR"/>
    <property type="match status" value="1"/>
</dbReference>
<dbReference type="InterPro" id="IPR004307">
    <property type="entry name" value="TspO_MBR"/>
</dbReference>
<feature type="transmembrane region" description="Helical" evidence="6">
    <location>
        <begin position="164"/>
        <end position="184"/>
    </location>
</feature>
<dbReference type="AlphaFoldDB" id="A0A0R1M7N5"/>
<dbReference type="PANTHER" id="PTHR10057:SF0">
    <property type="entry name" value="TRANSLOCATOR PROTEIN"/>
    <property type="match status" value="1"/>
</dbReference>
<dbReference type="Pfam" id="PF03073">
    <property type="entry name" value="TspO_MBR"/>
    <property type="match status" value="1"/>
</dbReference>
<dbReference type="GO" id="GO:0033013">
    <property type="term" value="P:tetrapyrrole metabolic process"/>
    <property type="evidence" value="ECO:0007669"/>
    <property type="project" value="UniProtKB-ARBA"/>
</dbReference>
<dbReference type="GO" id="GO:0016020">
    <property type="term" value="C:membrane"/>
    <property type="evidence" value="ECO:0007669"/>
    <property type="project" value="UniProtKB-SubCell"/>
</dbReference>
<dbReference type="PATRIC" id="fig|1423777.3.peg.1303"/>
<dbReference type="PANTHER" id="PTHR10057">
    <property type="entry name" value="PERIPHERAL-TYPE BENZODIAZEPINE RECEPTOR"/>
    <property type="match status" value="1"/>
</dbReference>
<evidence type="ECO:0000256" key="3">
    <source>
        <dbReference type="ARBA" id="ARBA00022692"/>
    </source>
</evidence>
<comment type="subcellular location">
    <subcellularLocation>
        <location evidence="1">Membrane</location>
        <topology evidence="1">Multi-pass membrane protein</topology>
    </subcellularLocation>
</comment>
<keyword evidence="5 6" id="KW-0472">Membrane</keyword>
<dbReference type="PIRSF" id="PIRSF005859">
    <property type="entry name" value="PBR"/>
    <property type="match status" value="1"/>
</dbReference>